<reference evidence="1 2" key="1">
    <citation type="journal article" date="2013" name="Genome Announc.">
        <title>Draft genome sequences for three mercury-methylating, sulfate-reducing bacteria.</title>
        <authorList>
            <person name="Brown S.D."/>
            <person name="Hurt R.A.Jr."/>
            <person name="Gilmour C.C."/>
            <person name="Elias D.A."/>
        </authorList>
    </citation>
    <scope>NUCLEOTIDE SEQUENCE [LARGE SCALE GENOMIC DNA]</scope>
    <source>
        <strain evidence="1 2">DSM 2059</strain>
    </source>
</reference>
<dbReference type="EMBL" id="ATHJ01000070">
    <property type="protein sequence ID" value="EPR42077.1"/>
    <property type="molecule type" value="Genomic_DNA"/>
</dbReference>
<accession>S7TYD1</accession>
<sequence length="65" mass="7390">MAMIRRPENFPETVKEVPRQLVISQEELAHALMVSPFASLCGGPKSMLLTRIFPGFPMTYFLHRA</sequence>
<dbReference type="AlphaFoldDB" id="S7TYD1"/>
<dbReference type="Proteomes" id="UP000014977">
    <property type="component" value="Unassembled WGS sequence"/>
</dbReference>
<evidence type="ECO:0000313" key="2">
    <source>
        <dbReference type="Proteomes" id="UP000014977"/>
    </source>
</evidence>
<keyword evidence="2" id="KW-1185">Reference proteome</keyword>
<organism evidence="1 2">
    <name type="scientific">Desulfococcus multivorans DSM 2059</name>
    <dbReference type="NCBI Taxonomy" id="1121405"/>
    <lineage>
        <taxon>Bacteria</taxon>
        <taxon>Pseudomonadati</taxon>
        <taxon>Thermodesulfobacteriota</taxon>
        <taxon>Desulfobacteria</taxon>
        <taxon>Desulfobacterales</taxon>
        <taxon>Desulfococcaceae</taxon>
        <taxon>Desulfococcus</taxon>
    </lineage>
</organism>
<dbReference type="RefSeq" id="WP_020876186.1">
    <property type="nucleotide sequence ID" value="NZ_ATHJ01000070.1"/>
</dbReference>
<evidence type="ECO:0000313" key="1">
    <source>
        <dbReference type="EMBL" id="EPR42077.1"/>
    </source>
</evidence>
<name>S7TYD1_DESML</name>
<proteinExistence type="predicted"/>
<comment type="caution">
    <text evidence="1">The sequence shown here is derived from an EMBL/GenBank/DDBJ whole genome shotgun (WGS) entry which is preliminary data.</text>
</comment>
<protein>
    <submittedName>
        <fullName evidence="1">Uncharacterized protein</fullName>
    </submittedName>
</protein>
<gene>
    <name evidence="1" type="ORF">dsmv_1804</name>
</gene>